<dbReference type="Proteomes" id="UP000319252">
    <property type="component" value="Unassembled WGS sequence"/>
</dbReference>
<reference evidence="1 2" key="1">
    <citation type="submission" date="2019-07" db="EMBL/GenBank/DDBJ databases">
        <authorList>
            <person name="Chang H.-W."/>
            <person name="Raman A."/>
            <person name="Venkatesh S."/>
            <person name="Gehrig J."/>
        </authorList>
    </citation>
    <scope>NUCLEOTIDE SEQUENCE [LARGE SCALE GENOMIC DNA]</scope>
    <source>
        <strain evidence="1">B.longum_ssp_infantis_4</strain>
    </source>
</reference>
<dbReference type="EMBL" id="CABHML010000020">
    <property type="protein sequence ID" value="VUW82325.1"/>
    <property type="molecule type" value="Genomic_DNA"/>
</dbReference>
<evidence type="ECO:0000313" key="2">
    <source>
        <dbReference type="Proteomes" id="UP000319252"/>
    </source>
</evidence>
<evidence type="ECO:0000313" key="1">
    <source>
        <dbReference type="EMBL" id="VUW82325.1"/>
    </source>
</evidence>
<proteinExistence type="predicted"/>
<organism evidence="1 2">
    <name type="scientific">Bifidobacterium longum subsp. infantis</name>
    <dbReference type="NCBI Taxonomy" id="1682"/>
    <lineage>
        <taxon>Bacteria</taxon>
        <taxon>Bacillati</taxon>
        <taxon>Actinomycetota</taxon>
        <taxon>Actinomycetes</taxon>
        <taxon>Bifidobacteriales</taxon>
        <taxon>Bifidobacteriaceae</taxon>
        <taxon>Bifidobacterium</taxon>
    </lineage>
</organism>
<sequence length="73" mass="8651">MRSVTHSMFGRSAWKSRFTRFFGALVSSPLYELYRFALLDRGTRPCEVISRMIRLADTLTPMLFSSRWIRLYP</sequence>
<gene>
    <name evidence="1" type="ORF">BLONGUMMC1_00561</name>
</gene>
<protein>
    <submittedName>
        <fullName evidence="1">Uncharacterized protein</fullName>
    </submittedName>
</protein>
<name>A0A564RXB3_BIFLI</name>
<accession>A0A564RXB3</accession>
<dbReference type="AlphaFoldDB" id="A0A564RXB3"/>